<dbReference type="EMBL" id="QNRX01000005">
    <property type="protein sequence ID" value="RBP66702.1"/>
    <property type="molecule type" value="Genomic_DNA"/>
</dbReference>
<dbReference type="Pfam" id="PF12725">
    <property type="entry name" value="DUF3810"/>
    <property type="match status" value="1"/>
</dbReference>
<comment type="caution">
    <text evidence="2">The sequence shown here is derived from an EMBL/GenBank/DDBJ whole genome shotgun (WGS) entry which is preliminary data.</text>
</comment>
<evidence type="ECO:0000313" key="2">
    <source>
        <dbReference type="EMBL" id="RBP66702.1"/>
    </source>
</evidence>
<dbReference type="InterPro" id="IPR024294">
    <property type="entry name" value="DUF3810"/>
</dbReference>
<gene>
    <name evidence="2" type="ORF">DES36_10583</name>
</gene>
<reference evidence="2 3" key="1">
    <citation type="submission" date="2018-06" db="EMBL/GenBank/DDBJ databases">
        <title>Genomic Encyclopedia of Type Strains, Phase IV (KMG-IV): sequencing the most valuable type-strain genomes for metagenomic binning, comparative biology and taxonomic classification.</title>
        <authorList>
            <person name="Goeker M."/>
        </authorList>
    </citation>
    <scope>NUCLEOTIDE SEQUENCE [LARGE SCALE GENOMIC DNA]</scope>
    <source>
        <strain evidence="2 3">DSM 22112</strain>
    </source>
</reference>
<evidence type="ECO:0000256" key="1">
    <source>
        <dbReference type="SAM" id="Phobius"/>
    </source>
</evidence>
<dbReference type="RefSeq" id="WP_170128182.1">
    <property type="nucleotide sequence ID" value="NZ_CALNCS010000226.1"/>
</dbReference>
<organism evidence="2 3">
    <name type="scientific">Alkalibaculum bacchi</name>
    <dbReference type="NCBI Taxonomy" id="645887"/>
    <lineage>
        <taxon>Bacteria</taxon>
        <taxon>Bacillati</taxon>
        <taxon>Bacillota</taxon>
        <taxon>Clostridia</taxon>
        <taxon>Eubacteriales</taxon>
        <taxon>Eubacteriaceae</taxon>
        <taxon>Alkalibaculum</taxon>
    </lineage>
</organism>
<dbReference type="AlphaFoldDB" id="A0A366I9S6"/>
<protein>
    <submittedName>
        <fullName evidence="2">Uncharacterized protein DUF3810</fullName>
    </submittedName>
</protein>
<keyword evidence="1" id="KW-0472">Membrane</keyword>
<feature type="transmembrane region" description="Helical" evidence="1">
    <location>
        <begin position="45"/>
        <end position="72"/>
    </location>
</feature>
<accession>A0A366I9S6</accession>
<name>A0A366I9S6_9FIRM</name>
<feature type="transmembrane region" description="Helical" evidence="1">
    <location>
        <begin position="84"/>
        <end position="103"/>
    </location>
</feature>
<sequence length="354" mass="41029">MVVSIFIAFIAFLTWLLTIFASKNPETVESMYSSTIYPYIAKFLSAFNGFVPISLAEILLFVLLLFLVLLLLKPKLFFNKKTQFFHFLVRTISLLYIGFYLLWGFNYYRLDYIEIANMNTEPATMQELEELTVQTIRKINLVRQGLQEDSNGVFVLKDSFGELSKKAQKAFYKEDNDLLFPINGHAKPIFLSQWMSFTGIMGIYIPYTFEPNINTDIPPQNLPSTIIHEMAHQRGFAKEEEANFIAYKVSTNHSDPIFQYSGYYLAMQYLMEEMHKLDESSYKIIYSTISDAVKRDMEYSRNYWKAKEGKAEELAHKLNDNYLKANNQTQGILSYNGVVKLLLSDFKDTSSNSN</sequence>
<keyword evidence="1" id="KW-1133">Transmembrane helix</keyword>
<keyword evidence="3" id="KW-1185">Reference proteome</keyword>
<dbReference type="Proteomes" id="UP000253490">
    <property type="component" value="Unassembled WGS sequence"/>
</dbReference>
<keyword evidence="1" id="KW-0812">Transmembrane</keyword>
<proteinExistence type="predicted"/>
<evidence type="ECO:0000313" key="3">
    <source>
        <dbReference type="Proteomes" id="UP000253490"/>
    </source>
</evidence>